<evidence type="ECO:0000313" key="2">
    <source>
        <dbReference type="EMBL" id="CAH1986946.1"/>
    </source>
</evidence>
<keyword evidence="1" id="KW-1133">Transmembrane helix</keyword>
<proteinExistence type="predicted"/>
<evidence type="ECO:0000313" key="3">
    <source>
        <dbReference type="Proteomes" id="UP001152888"/>
    </source>
</evidence>
<dbReference type="Proteomes" id="UP001152888">
    <property type="component" value="Unassembled WGS sequence"/>
</dbReference>
<reference evidence="2" key="1">
    <citation type="submission" date="2022-03" db="EMBL/GenBank/DDBJ databases">
        <authorList>
            <person name="Sayadi A."/>
        </authorList>
    </citation>
    <scope>NUCLEOTIDE SEQUENCE</scope>
</reference>
<feature type="transmembrane region" description="Helical" evidence="1">
    <location>
        <begin position="21"/>
        <end position="38"/>
    </location>
</feature>
<dbReference type="AlphaFoldDB" id="A0A9P0L195"/>
<sequence length="105" mass="12723">MRLKLLYTNRYILNFKTRKKLAETLVLSLINYSIAVYFPCLDYVTRYRVQKIQNSCCRFVCGLRKFSHVSKKINELRWLRVDQLFTYNLLILLQRKKSIGHLLIY</sequence>
<name>A0A9P0L195_ACAOB</name>
<keyword evidence="1" id="KW-0472">Membrane</keyword>
<comment type="caution">
    <text evidence="2">The sequence shown here is derived from an EMBL/GenBank/DDBJ whole genome shotgun (WGS) entry which is preliminary data.</text>
</comment>
<dbReference type="OrthoDB" id="8058166at2759"/>
<gene>
    <name evidence="2" type="ORF">ACAOBT_LOCUS17550</name>
</gene>
<accession>A0A9P0L195</accession>
<keyword evidence="3" id="KW-1185">Reference proteome</keyword>
<protein>
    <submittedName>
        <fullName evidence="2">Uncharacterized protein</fullName>
    </submittedName>
</protein>
<evidence type="ECO:0000256" key="1">
    <source>
        <dbReference type="SAM" id="Phobius"/>
    </source>
</evidence>
<keyword evidence="1" id="KW-0812">Transmembrane</keyword>
<dbReference type="EMBL" id="CAKOFQ010007008">
    <property type="protein sequence ID" value="CAH1986946.1"/>
    <property type="molecule type" value="Genomic_DNA"/>
</dbReference>
<organism evidence="2 3">
    <name type="scientific">Acanthoscelides obtectus</name>
    <name type="common">Bean weevil</name>
    <name type="synonym">Bruchus obtectus</name>
    <dbReference type="NCBI Taxonomy" id="200917"/>
    <lineage>
        <taxon>Eukaryota</taxon>
        <taxon>Metazoa</taxon>
        <taxon>Ecdysozoa</taxon>
        <taxon>Arthropoda</taxon>
        <taxon>Hexapoda</taxon>
        <taxon>Insecta</taxon>
        <taxon>Pterygota</taxon>
        <taxon>Neoptera</taxon>
        <taxon>Endopterygota</taxon>
        <taxon>Coleoptera</taxon>
        <taxon>Polyphaga</taxon>
        <taxon>Cucujiformia</taxon>
        <taxon>Chrysomeloidea</taxon>
        <taxon>Chrysomelidae</taxon>
        <taxon>Bruchinae</taxon>
        <taxon>Bruchini</taxon>
        <taxon>Acanthoscelides</taxon>
    </lineage>
</organism>